<feature type="region of interest" description="Disordered" evidence="1">
    <location>
        <begin position="124"/>
        <end position="284"/>
    </location>
</feature>
<dbReference type="EMBL" id="PGGH01114357">
    <property type="protein sequence ID" value="NIG59564.1"/>
    <property type="molecule type" value="Genomic_DNA"/>
</dbReference>
<name>A0ABX0S4K4_PONBL</name>
<feature type="compositionally biased region" description="Basic and acidic residues" evidence="1">
    <location>
        <begin position="161"/>
        <end position="178"/>
    </location>
</feature>
<feature type="compositionally biased region" description="Polar residues" evidence="1">
    <location>
        <begin position="231"/>
        <end position="242"/>
    </location>
</feature>
<gene>
    <name evidence="2" type="ORF">BU61_3079</name>
</gene>
<organism evidence="2 3">
    <name type="scientific">Pontoporia blainvillei</name>
    <name type="common">Franciscana</name>
    <name type="synonym">Delphinus blainvillei</name>
    <dbReference type="NCBI Taxonomy" id="48723"/>
    <lineage>
        <taxon>Eukaryota</taxon>
        <taxon>Metazoa</taxon>
        <taxon>Chordata</taxon>
        <taxon>Craniata</taxon>
        <taxon>Vertebrata</taxon>
        <taxon>Euteleostomi</taxon>
        <taxon>Mammalia</taxon>
        <taxon>Eutheria</taxon>
        <taxon>Laurasiatheria</taxon>
        <taxon>Artiodactyla</taxon>
        <taxon>Whippomorpha</taxon>
        <taxon>Cetacea</taxon>
        <taxon>Odontoceti</taxon>
        <taxon>Pontoporiidae</taxon>
        <taxon>Pontoporia</taxon>
    </lineage>
</organism>
<reference evidence="2" key="1">
    <citation type="submission" date="2018-05" db="EMBL/GenBank/DDBJ databases">
        <authorList>
            <person name="Pedro S.L.S."/>
            <person name="Freitas R.C."/>
            <person name="Barreto A.S."/>
            <person name="Lima A.O.S."/>
        </authorList>
    </citation>
    <scope>NUCLEOTIDE SEQUENCE</scope>
    <source>
        <strain evidence="2">BP203</strain>
        <tissue evidence="2">Muscle</tissue>
    </source>
</reference>
<sequence>MFQRMEPSSLPQEIIANAKALPYLQQDPVSGLPFQYLIHALCSSGGLRFQVVTDPSSMRRSFSTIREKRSNSSWLEEFSMERSSENTYKSRRRSYHSSLRLSAHRLNSDSDHLLTCLQKPGSLRGLVPSCHKSDTHRSGGRERGRSKERKHLLSPDVSRCNSEERGTQADWESPERHQSRSPSEGRSQTPNRPGTGSLSESSIPSVSDTSTPRRSRRQLPPVPPKPRPLLSYSSLMRHTGSISPPADGSEGGSPLTSQALEGNDASLPESCNPRYVQQGHPSPQRYISEPYLALHEDSHASDCGEEETLTFEAAVATSLGRSNTIGSAPPLRHSWQMPNGHYRRRRRGGPGPGMMCGAVSDLLSDTEEDDKC</sequence>
<feature type="compositionally biased region" description="Polar residues" evidence="1">
    <location>
        <begin position="180"/>
        <end position="212"/>
    </location>
</feature>
<comment type="caution">
    <text evidence="2">The sequence shown here is derived from an EMBL/GenBank/DDBJ whole genome shotgun (WGS) entry which is preliminary data.</text>
</comment>
<evidence type="ECO:0000313" key="2">
    <source>
        <dbReference type="EMBL" id="NIG59564.1"/>
    </source>
</evidence>
<feature type="region of interest" description="Disordered" evidence="1">
    <location>
        <begin position="322"/>
        <end position="372"/>
    </location>
</feature>
<feature type="compositionally biased region" description="Basic and acidic residues" evidence="1">
    <location>
        <begin position="131"/>
        <end position="145"/>
    </location>
</feature>
<evidence type="ECO:0000313" key="3">
    <source>
        <dbReference type="Proteomes" id="UP001165941"/>
    </source>
</evidence>
<evidence type="ECO:0000256" key="1">
    <source>
        <dbReference type="SAM" id="MobiDB-lite"/>
    </source>
</evidence>
<protein>
    <submittedName>
        <fullName evidence="2">Voltage-dependent R-type calcium channel subunit alpha-1E isoform X3</fullName>
    </submittedName>
</protein>
<keyword evidence="3" id="KW-1185">Reference proteome</keyword>
<dbReference type="Proteomes" id="UP001165941">
    <property type="component" value="Unassembled WGS sequence"/>
</dbReference>
<accession>A0ABX0S4K4</accession>
<proteinExistence type="predicted"/>